<keyword evidence="1" id="KW-0489">Methyltransferase</keyword>
<dbReference type="SUPFAM" id="SSF51726">
    <property type="entry name" value="UROD/MetE-like"/>
    <property type="match status" value="1"/>
</dbReference>
<organism evidence="1 2">
    <name type="scientific">Aerococcus viridans</name>
    <dbReference type="NCBI Taxonomy" id="1377"/>
    <lineage>
        <taxon>Bacteria</taxon>
        <taxon>Bacillati</taxon>
        <taxon>Bacillota</taxon>
        <taxon>Bacilli</taxon>
        <taxon>Lactobacillales</taxon>
        <taxon>Aerococcaceae</taxon>
        <taxon>Aerococcus</taxon>
    </lineage>
</organism>
<dbReference type="PANTHER" id="PTHR43844">
    <property type="entry name" value="METHIONINE SYNTHASE"/>
    <property type="match status" value="1"/>
</dbReference>
<name>A0A2J9PLF2_9LACT</name>
<protein>
    <submittedName>
        <fullName evidence="1">5-methyltetrahydropteroyltriglutamate--homocysteine methyltransferase</fullName>
    </submittedName>
</protein>
<comment type="caution">
    <text evidence="1">The sequence shown here is derived from an EMBL/GenBank/DDBJ whole genome shotgun (WGS) entry which is preliminary data.</text>
</comment>
<dbReference type="PANTHER" id="PTHR43844:SF1">
    <property type="entry name" value="METHIONINE SYNTHASE"/>
    <property type="match status" value="1"/>
</dbReference>
<dbReference type="AlphaFoldDB" id="A0A2J9PLF2"/>
<sequence length="392" mass="45197">MTQTQTSKRFLTVGSFLRPEDLLAYKRQIEERDDIQYPFYQDFDNYEKVEDEAVADIVKKEIELDFPEITDGEYSKSLWHLDFVWGFDGVRRFIADKGYIFVDHDDETPFETRKDIGIEIFKPLSGKNHPFIDHYKRLVALNDSDADVKVCIPSPGHMYVDLGLNLQTYNEVYKSQEELKDGLIKAYKEFLDEYVQEGGKIIQLDDCLWTIHAEDASNSPFRNEDGSWDAEAAKASAEAYVAINNAIIDYGHELGLKVYTHNCRGNYASRHLADGSYEKIAHYFLKNQRYDRFYLEWDDERAGSIDALEAFKDNDQVEVVLGLLSSKTADLDDEERALNGLEEASKYVSKDRLYLSHQCGFASCDGGNELTHENQWDKIKQGQAIAFKYFGE</sequence>
<proteinExistence type="predicted"/>
<evidence type="ECO:0000313" key="2">
    <source>
        <dbReference type="Proteomes" id="UP000192813"/>
    </source>
</evidence>
<dbReference type="Gene3D" id="3.20.20.210">
    <property type="match status" value="1"/>
</dbReference>
<dbReference type="InterPro" id="IPR038071">
    <property type="entry name" value="UROD/MetE-like_sf"/>
</dbReference>
<accession>A0A2J9PLF2</accession>
<dbReference type="GO" id="GO:0009086">
    <property type="term" value="P:methionine biosynthetic process"/>
    <property type="evidence" value="ECO:0007669"/>
    <property type="project" value="InterPro"/>
</dbReference>
<evidence type="ECO:0000313" key="1">
    <source>
        <dbReference type="EMBL" id="PNL91189.1"/>
    </source>
</evidence>
<dbReference type="RefSeq" id="WP_083068029.1">
    <property type="nucleotide sequence ID" value="NZ_JALXKY010000011.1"/>
</dbReference>
<dbReference type="EMBL" id="NBTM02000001">
    <property type="protein sequence ID" value="PNL91189.1"/>
    <property type="molecule type" value="Genomic_DNA"/>
</dbReference>
<keyword evidence="1" id="KW-0808">Transferase</keyword>
<dbReference type="GO" id="GO:0032259">
    <property type="term" value="P:methylation"/>
    <property type="evidence" value="ECO:0007669"/>
    <property type="project" value="UniProtKB-KW"/>
</dbReference>
<dbReference type="InterPro" id="IPR002629">
    <property type="entry name" value="Met_Synth_C/arc"/>
</dbReference>
<reference evidence="2" key="1">
    <citation type="submission" date="2017-12" db="EMBL/GenBank/DDBJ databases">
        <title>FDA dAtabase for Regulatory Grade micrObial Sequences (FDA-ARGOS): Supporting development and validation of Infectious Disease Dx tests.</title>
        <authorList>
            <person name="Hoffmann M."/>
            <person name="Allard M."/>
            <person name="Evans P."/>
            <person name="Brown E."/>
            <person name="Tallon L."/>
            <person name="Sadzewicz L."/>
            <person name="Sengamalay N."/>
            <person name="Ott S."/>
            <person name="Godinez A."/>
            <person name="Nagaraj S."/>
            <person name="Vavikolanu K."/>
            <person name="Aluvathingal J."/>
            <person name="Nadendla S."/>
            <person name="Sichtig H."/>
        </authorList>
    </citation>
    <scope>NUCLEOTIDE SEQUENCE [LARGE SCALE GENOMIC DNA]</scope>
    <source>
        <strain evidence="2">FDAARGOS_249</strain>
    </source>
</reference>
<dbReference type="GO" id="GO:0008270">
    <property type="term" value="F:zinc ion binding"/>
    <property type="evidence" value="ECO:0007669"/>
    <property type="project" value="InterPro"/>
</dbReference>
<dbReference type="GO" id="GO:0003871">
    <property type="term" value="F:5-methyltetrahydropteroyltriglutamate-homocysteine S-methyltransferase activity"/>
    <property type="evidence" value="ECO:0007669"/>
    <property type="project" value="InterPro"/>
</dbReference>
<dbReference type="CDD" id="cd03311">
    <property type="entry name" value="CIMS_C_terminal_like"/>
    <property type="match status" value="1"/>
</dbReference>
<dbReference type="Proteomes" id="UP000192813">
    <property type="component" value="Unassembled WGS sequence"/>
</dbReference>
<gene>
    <name evidence="1" type="ORF">A6J77_002675</name>
</gene>